<dbReference type="PANTHER" id="PTHR11851:SF49">
    <property type="entry name" value="MITOCHONDRIAL-PROCESSING PEPTIDASE SUBUNIT ALPHA"/>
    <property type="match status" value="1"/>
</dbReference>
<feature type="domain" description="Peptidase M16 C-terminal" evidence="3">
    <location>
        <begin position="166"/>
        <end position="340"/>
    </location>
</feature>
<dbReference type="InterPro" id="IPR011249">
    <property type="entry name" value="Metalloenz_LuxS/M16"/>
</dbReference>
<proteinExistence type="inferred from homology"/>
<dbReference type="InterPro" id="IPR011765">
    <property type="entry name" value="Pept_M16_N"/>
</dbReference>
<reference evidence="4 5" key="1">
    <citation type="submission" date="2019-09" db="EMBL/GenBank/DDBJ databases">
        <title>Genomes of Cryomorphaceae.</title>
        <authorList>
            <person name="Bowman J.P."/>
        </authorList>
    </citation>
    <scope>NUCLEOTIDE SEQUENCE [LARGE SCALE GENOMIC DNA]</scope>
    <source>
        <strain evidence="4 5">KCTC 52047</strain>
    </source>
</reference>
<dbReference type="Proteomes" id="UP000435357">
    <property type="component" value="Unassembled WGS sequence"/>
</dbReference>
<dbReference type="Pfam" id="PF00675">
    <property type="entry name" value="Peptidase_M16"/>
    <property type="match status" value="1"/>
</dbReference>
<evidence type="ECO:0000259" key="3">
    <source>
        <dbReference type="Pfam" id="PF05193"/>
    </source>
</evidence>
<comment type="caution">
    <text evidence="4">The sequence shown here is derived from an EMBL/GenBank/DDBJ whole genome shotgun (WGS) entry which is preliminary data.</text>
</comment>
<evidence type="ECO:0000313" key="4">
    <source>
        <dbReference type="EMBL" id="KAB1064701.1"/>
    </source>
</evidence>
<comment type="similarity">
    <text evidence="1">Belongs to the peptidase M16 family.</text>
</comment>
<evidence type="ECO:0000313" key="5">
    <source>
        <dbReference type="Proteomes" id="UP000435357"/>
    </source>
</evidence>
<evidence type="ECO:0000256" key="1">
    <source>
        <dbReference type="ARBA" id="ARBA00007261"/>
    </source>
</evidence>
<sequence>MDPEVVKLNSGLRVVYEQHNSIASHAGFFIDCGTRDEKQDEFGMAHFIEHCLFKGTSNRKAFHVLSRIDNVGGELNAFTSKEDTVIHASFLAEHTQRSVELLSDITFNSIFPDREITKEKLIVIDEIYAYQDSPGEQIYDDFEDQLFADHPLGHNILGTLDNIKRFNRSSLIDFYSRNYTPSNIIFSYSGPESLDKIVRLLEKYTPAGSDRNAIKSPSKLNYKPQQVVSKRDVNQAHLMMGNVAYDSHHENRRALVLLNNILGGPAMNSRLNLNISEKYGFAYHLESAFVSYADTGLFSVYLGTEPKYLDKSIKLIHRELNKLANKKLGPIQLNQAKQQLKGQLSLARESGLNTMLAMGKSLLNYNEVDTLEDVFDQIESITAEQLQDVAADIFNPDQMSSLIFEPNN</sequence>
<dbReference type="EMBL" id="WACR01000004">
    <property type="protein sequence ID" value="KAB1064701.1"/>
    <property type="molecule type" value="Genomic_DNA"/>
</dbReference>
<feature type="domain" description="Peptidase M16 N-terminal" evidence="2">
    <location>
        <begin position="13"/>
        <end position="159"/>
    </location>
</feature>
<keyword evidence="5" id="KW-1185">Reference proteome</keyword>
<dbReference type="InterPro" id="IPR007863">
    <property type="entry name" value="Peptidase_M16_C"/>
</dbReference>
<gene>
    <name evidence="4" type="ORF">F3059_04930</name>
</gene>
<dbReference type="AlphaFoldDB" id="A0A6N6M7I1"/>
<dbReference type="OrthoDB" id="9811314at2"/>
<accession>A0A6N6M7I1</accession>
<organism evidence="4 5">
    <name type="scientific">Salibacter halophilus</name>
    <dbReference type="NCBI Taxonomy" id="1803916"/>
    <lineage>
        <taxon>Bacteria</taxon>
        <taxon>Pseudomonadati</taxon>
        <taxon>Bacteroidota</taxon>
        <taxon>Flavobacteriia</taxon>
        <taxon>Flavobacteriales</taxon>
        <taxon>Salibacteraceae</taxon>
        <taxon>Salibacter</taxon>
    </lineage>
</organism>
<protein>
    <submittedName>
        <fullName evidence="4">Insulinase family protein</fullName>
    </submittedName>
</protein>
<dbReference type="SUPFAM" id="SSF63411">
    <property type="entry name" value="LuxS/MPP-like metallohydrolase"/>
    <property type="match status" value="2"/>
</dbReference>
<dbReference type="Gene3D" id="3.30.830.10">
    <property type="entry name" value="Metalloenzyme, LuxS/M16 peptidase-like"/>
    <property type="match status" value="2"/>
</dbReference>
<name>A0A6N6M7I1_9FLAO</name>
<dbReference type="RefSeq" id="WP_151167020.1">
    <property type="nucleotide sequence ID" value="NZ_WACR01000004.1"/>
</dbReference>
<evidence type="ECO:0000259" key="2">
    <source>
        <dbReference type="Pfam" id="PF00675"/>
    </source>
</evidence>
<dbReference type="InterPro" id="IPR050361">
    <property type="entry name" value="MPP/UQCRC_Complex"/>
</dbReference>
<dbReference type="PANTHER" id="PTHR11851">
    <property type="entry name" value="METALLOPROTEASE"/>
    <property type="match status" value="1"/>
</dbReference>
<dbReference type="GO" id="GO:0046872">
    <property type="term" value="F:metal ion binding"/>
    <property type="evidence" value="ECO:0007669"/>
    <property type="project" value="InterPro"/>
</dbReference>
<dbReference type="Pfam" id="PF05193">
    <property type="entry name" value="Peptidase_M16_C"/>
    <property type="match status" value="1"/>
</dbReference>